<evidence type="ECO:0000256" key="2">
    <source>
        <dbReference type="ARBA" id="ARBA00022670"/>
    </source>
</evidence>
<evidence type="ECO:0000313" key="7">
    <source>
        <dbReference type="EMBL" id="GGB44115.1"/>
    </source>
</evidence>
<dbReference type="Pfam" id="PF13180">
    <property type="entry name" value="PDZ_2"/>
    <property type="match status" value="1"/>
</dbReference>
<evidence type="ECO:0000256" key="4">
    <source>
        <dbReference type="SAM" id="MobiDB-lite"/>
    </source>
</evidence>
<comment type="similarity">
    <text evidence="1">Belongs to the peptidase S1C family.</text>
</comment>
<accession>A0A916X0M4</accession>
<keyword evidence="5" id="KW-1133">Transmembrane helix</keyword>
<sequence>MSFEQHPADDDRRNDPQNADTTGRIYATDDHTAHLPAHPRPEAAYGNQQPPQFAQQQQGQHAGQQAPYGAPMNPGQPAQQQAPQQSYAGAPAQGPYAAPSYNGGQQGGGFTGGPYNPGGNNAPKRSKRWLAVPIAAILAAALASGGTWALTKDDNGSSTASGGSTTVMKADPADFGDAGTVNWAATASKVSPSVVAITVRSGTTGDQGSGVILDKDGNIVTNNHVVTGAGKNAKVTVTLANNQTYDAEVVGTDASTDLAVVKLEDAPDDLKPVTMGDDKKLVVGQPVMAVGNPLGLAGTATTGIVSALNRPITTRQESQGGGDDNPFGGSQQQQTQDNSSTTNAIQTSAAINPGNSGGALVSGSGKLIGINSSIATLGQSSGSSQSGNIGIGFAIPVSVVKNITSQLMDTGKVKHPQLGVQVATQPGTVKLGNATVQAAKIVKVNSGSPADKAGLKKGDMVTKFNGQQIGSPPSDALIGFVRAHKVGDKVTLTVVRDEKQQDVTVTLGEASAG</sequence>
<dbReference type="PRINTS" id="PR00834">
    <property type="entry name" value="PROTEASES2C"/>
</dbReference>
<gene>
    <name evidence="7" type="ORF">GCM10011492_38960</name>
</gene>
<dbReference type="InterPro" id="IPR009003">
    <property type="entry name" value="Peptidase_S1_PA"/>
</dbReference>
<keyword evidence="2" id="KW-0645">Protease</keyword>
<protein>
    <recommendedName>
        <fullName evidence="6">PDZ domain-containing protein</fullName>
    </recommendedName>
</protein>
<feature type="compositionally biased region" description="Low complexity" evidence="4">
    <location>
        <begin position="46"/>
        <end position="103"/>
    </location>
</feature>
<comment type="caution">
    <text evidence="7">The sequence shown here is derived from an EMBL/GenBank/DDBJ whole genome shotgun (WGS) entry which is preliminary data.</text>
</comment>
<name>A0A916X0M4_9MICO</name>
<feature type="region of interest" description="Disordered" evidence="4">
    <location>
        <begin position="314"/>
        <end position="343"/>
    </location>
</feature>
<keyword evidence="5" id="KW-0812">Transmembrane</keyword>
<dbReference type="InterPro" id="IPR043504">
    <property type="entry name" value="Peptidase_S1_PA_chymotrypsin"/>
</dbReference>
<keyword evidence="3" id="KW-0378">Hydrolase</keyword>
<dbReference type="SUPFAM" id="SSF50494">
    <property type="entry name" value="Trypsin-like serine proteases"/>
    <property type="match status" value="1"/>
</dbReference>
<dbReference type="InterPro" id="IPR001478">
    <property type="entry name" value="PDZ"/>
</dbReference>
<feature type="transmembrane region" description="Helical" evidence="5">
    <location>
        <begin position="129"/>
        <end position="150"/>
    </location>
</feature>
<dbReference type="InterPro" id="IPR051201">
    <property type="entry name" value="Chloro_Bact_Ser_Proteases"/>
</dbReference>
<dbReference type="Proteomes" id="UP000636793">
    <property type="component" value="Unassembled WGS sequence"/>
</dbReference>
<keyword evidence="5" id="KW-0472">Membrane</keyword>
<evidence type="ECO:0000259" key="6">
    <source>
        <dbReference type="PROSITE" id="PS50106"/>
    </source>
</evidence>
<reference evidence="7" key="1">
    <citation type="journal article" date="2014" name="Int. J. Syst. Evol. Microbiol.">
        <title>Complete genome sequence of Corynebacterium casei LMG S-19264T (=DSM 44701T), isolated from a smear-ripened cheese.</title>
        <authorList>
            <consortium name="US DOE Joint Genome Institute (JGI-PGF)"/>
            <person name="Walter F."/>
            <person name="Albersmeier A."/>
            <person name="Kalinowski J."/>
            <person name="Ruckert C."/>
        </authorList>
    </citation>
    <scope>NUCLEOTIDE SEQUENCE</scope>
    <source>
        <strain evidence="7">CGMCC 1.15085</strain>
    </source>
</reference>
<dbReference type="RefSeq" id="WP_229749881.1">
    <property type="nucleotide sequence ID" value="NZ_BMHI01000006.1"/>
</dbReference>
<feature type="compositionally biased region" description="Low complexity" evidence="4">
    <location>
        <begin position="330"/>
        <end position="343"/>
    </location>
</feature>
<feature type="compositionally biased region" description="Basic and acidic residues" evidence="4">
    <location>
        <begin position="1"/>
        <end position="15"/>
    </location>
</feature>
<organism evidence="7 8">
    <name type="scientific">Flexivirga endophytica</name>
    <dbReference type="NCBI Taxonomy" id="1849103"/>
    <lineage>
        <taxon>Bacteria</taxon>
        <taxon>Bacillati</taxon>
        <taxon>Actinomycetota</taxon>
        <taxon>Actinomycetes</taxon>
        <taxon>Micrococcales</taxon>
        <taxon>Dermacoccaceae</taxon>
        <taxon>Flexivirga</taxon>
    </lineage>
</organism>
<dbReference type="EMBL" id="BMHI01000006">
    <property type="protein sequence ID" value="GGB44115.1"/>
    <property type="molecule type" value="Genomic_DNA"/>
</dbReference>
<feature type="region of interest" description="Disordered" evidence="4">
    <location>
        <begin position="1"/>
        <end position="124"/>
    </location>
</feature>
<dbReference type="GO" id="GO:0004252">
    <property type="term" value="F:serine-type endopeptidase activity"/>
    <property type="evidence" value="ECO:0007669"/>
    <property type="project" value="InterPro"/>
</dbReference>
<evidence type="ECO:0000313" key="8">
    <source>
        <dbReference type="Proteomes" id="UP000636793"/>
    </source>
</evidence>
<dbReference type="InterPro" id="IPR036034">
    <property type="entry name" value="PDZ_sf"/>
</dbReference>
<dbReference type="PROSITE" id="PS50106">
    <property type="entry name" value="PDZ"/>
    <property type="match status" value="1"/>
</dbReference>
<feature type="compositionally biased region" description="Gly residues" evidence="4">
    <location>
        <begin position="104"/>
        <end position="116"/>
    </location>
</feature>
<keyword evidence="8" id="KW-1185">Reference proteome</keyword>
<dbReference type="GO" id="GO:0006508">
    <property type="term" value="P:proteolysis"/>
    <property type="evidence" value="ECO:0007669"/>
    <property type="project" value="UniProtKB-KW"/>
</dbReference>
<dbReference type="SMART" id="SM00228">
    <property type="entry name" value="PDZ"/>
    <property type="match status" value="1"/>
</dbReference>
<reference evidence="7" key="2">
    <citation type="submission" date="2020-09" db="EMBL/GenBank/DDBJ databases">
        <authorList>
            <person name="Sun Q."/>
            <person name="Zhou Y."/>
        </authorList>
    </citation>
    <scope>NUCLEOTIDE SEQUENCE</scope>
    <source>
        <strain evidence="7">CGMCC 1.15085</strain>
    </source>
</reference>
<dbReference type="AlphaFoldDB" id="A0A916X0M4"/>
<dbReference type="PANTHER" id="PTHR43343:SF3">
    <property type="entry name" value="PROTEASE DO-LIKE 8, CHLOROPLASTIC"/>
    <property type="match status" value="1"/>
</dbReference>
<dbReference type="Pfam" id="PF13365">
    <property type="entry name" value="Trypsin_2"/>
    <property type="match status" value="1"/>
</dbReference>
<evidence type="ECO:0000256" key="5">
    <source>
        <dbReference type="SAM" id="Phobius"/>
    </source>
</evidence>
<proteinExistence type="inferred from homology"/>
<dbReference type="PANTHER" id="PTHR43343">
    <property type="entry name" value="PEPTIDASE S12"/>
    <property type="match status" value="1"/>
</dbReference>
<dbReference type="SUPFAM" id="SSF50156">
    <property type="entry name" value="PDZ domain-like"/>
    <property type="match status" value="1"/>
</dbReference>
<evidence type="ECO:0000256" key="1">
    <source>
        <dbReference type="ARBA" id="ARBA00010541"/>
    </source>
</evidence>
<dbReference type="Gene3D" id="2.30.42.10">
    <property type="match status" value="1"/>
</dbReference>
<dbReference type="Gene3D" id="2.40.10.10">
    <property type="entry name" value="Trypsin-like serine proteases"/>
    <property type="match status" value="2"/>
</dbReference>
<dbReference type="InterPro" id="IPR001940">
    <property type="entry name" value="Peptidase_S1C"/>
</dbReference>
<feature type="domain" description="PDZ" evidence="6">
    <location>
        <begin position="407"/>
        <end position="469"/>
    </location>
</feature>
<evidence type="ECO:0000256" key="3">
    <source>
        <dbReference type="ARBA" id="ARBA00022801"/>
    </source>
</evidence>